<dbReference type="PANTHER" id="PTHR12619">
    <property type="entry name" value="RFX TRANSCRIPTION FACTOR FAMILY"/>
    <property type="match status" value="1"/>
</dbReference>
<dbReference type="AlphaFoldDB" id="A0A8J2P5Y2"/>
<sequence length="328" mass="37799">IPEDITVDDLLIFRTLYREHCESLLDCLSSFQLSQVESYWRNFWRNSLHSDAIEVEYEKMMPKNKLVMLCMVKEVQNFIRETDFQFYQNVVGILLPDVLRPIPSSMTQAIRNFAKTLESWLSGAMTGYPEEVVAMKLAGVNALAQTLRRYTSLNHLAQAARAVLQNQNQIAQMLSDLNRVDFHNVEEQASWVCGCDGDMVPSLEQDFKATLAQQQTLEQWATWLEGVVDRILRPHLTSPRFVQAARHFLLKWSFYSSLVIRDLTLRSAASFGSFHLLRLLYDEYMFYLVEHRVAQVTGIVPIAVIGKVQNDDIVFCTCSIDITYHCNL</sequence>
<gene>
    <name evidence="2" type="ORF">AFUS01_LOCUS21568</name>
</gene>
<reference evidence="2" key="1">
    <citation type="submission" date="2021-06" db="EMBL/GenBank/DDBJ databases">
        <authorList>
            <person name="Hodson N. C."/>
            <person name="Mongue J. A."/>
            <person name="Jaron S. K."/>
        </authorList>
    </citation>
    <scope>NUCLEOTIDE SEQUENCE</scope>
</reference>
<feature type="non-terminal residue" evidence="2">
    <location>
        <position position="1"/>
    </location>
</feature>
<dbReference type="GO" id="GO:0000981">
    <property type="term" value="F:DNA-binding transcription factor activity, RNA polymerase II-specific"/>
    <property type="evidence" value="ECO:0007669"/>
    <property type="project" value="TreeGrafter"/>
</dbReference>
<proteinExistence type="predicted"/>
<dbReference type="InterPro" id="IPR039779">
    <property type="entry name" value="RFX-like"/>
</dbReference>
<dbReference type="Pfam" id="PF25340">
    <property type="entry name" value="BCD_RFX"/>
    <property type="match status" value="1"/>
</dbReference>
<dbReference type="OrthoDB" id="10056949at2759"/>
<keyword evidence="3" id="KW-1185">Reference proteome</keyword>
<accession>A0A8J2P5Y2</accession>
<dbReference type="PANTHER" id="PTHR12619:SF33">
    <property type="entry name" value="RFX, ISOFORM H"/>
    <property type="match status" value="1"/>
</dbReference>
<dbReference type="Proteomes" id="UP000708208">
    <property type="component" value="Unassembled WGS sequence"/>
</dbReference>
<name>A0A8J2P5Y2_9HEXA</name>
<protein>
    <recommendedName>
        <fullName evidence="1">RFX1-4/6/8-like BCD domain-containing protein</fullName>
    </recommendedName>
</protein>
<dbReference type="EMBL" id="CAJVCH010242912">
    <property type="protein sequence ID" value="CAG7733100.1"/>
    <property type="molecule type" value="Genomic_DNA"/>
</dbReference>
<evidence type="ECO:0000259" key="1">
    <source>
        <dbReference type="Pfam" id="PF25340"/>
    </source>
</evidence>
<feature type="domain" description="RFX1-4/6/8-like BCD" evidence="1">
    <location>
        <begin position="13"/>
        <end position="295"/>
    </location>
</feature>
<organism evidence="2 3">
    <name type="scientific">Allacma fusca</name>
    <dbReference type="NCBI Taxonomy" id="39272"/>
    <lineage>
        <taxon>Eukaryota</taxon>
        <taxon>Metazoa</taxon>
        <taxon>Ecdysozoa</taxon>
        <taxon>Arthropoda</taxon>
        <taxon>Hexapoda</taxon>
        <taxon>Collembola</taxon>
        <taxon>Symphypleona</taxon>
        <taxon>Sminthuridae</taxon>
        <taxon>Allacma</taxon>
    </lineage>
</organism>
<dbReference type="InterPro" id="IPR057321">
    <property type="entry name" value="RFX1-4/6/8-like_BCD"/>
</dbReference>
<evidence type="ECO:0000313" key="2">
    <source>
        <dbReference type="EMBL" id="CAG7733100.1"/>
    </source>
</evidence>
<comment type="caution">
    <text evidence="2">The sequence shown here is derived from an EMBL/GenBank/DDBJ whole genome shotgun (WGS) entry which is preliminary data.</text>
</comment>
<dbReference type="GO" id="GO:0000978">
    <property type="term" value="F:RNA polymerase II cis-regulatory region sequence-specific DNA binding"/>
    <property type="evidence" value="ECO:0007669"/>
    <property type="project" value="TreeGrafter"/>
</dbReference>
<evidence type="ECO:0000313" key="3">
    <source>
        <dbReference type="Proteomes" id="UP000708208"/>
    </source>
</evidence>